<reference evidence="2 3" key="1">
    <citation type="submission" date="2016-10" db="EMBL/GenBank/DDBJ databases">
        <authorList>
            <person name="de Groot N.N."/>
        </authorList>
    </citation>
    <scope>NUCLEOTIDE SEQUENCE [LARGE SCALE GENOMIC DNA]</scope>
    <source>
        <strain evidence="2 3">CGMCC 4.3143</strain>
    </source>
</reference>
<proteinExistence type="inferred from homology"/>
<dbReference type="PANTHER" id="PTHR11941:SF171">
    <property type="entry name" value="SD19268P"/>
    <property type="match status" value="1"/>
</dbReference>
<comment type="similarity">
    <text evidence="1">Belongs to the enoyl-CoA hydratase/isomerase family.</text>
</comment>
<dbReference type="SUPFAM" id="SSF52096">
    <property type="entry name" value="ClpP/crotonase"/>
    <property type="match status" value="1"/>
</dbReference>
<dbReference type="OrthoDB" id="370015at2"/>
<evidence type="ECO:0000256" key="1">
    <source>
        <dbReference type="ARBA" id="ARBA00005254"/>
    </source>
</evidence>
<dbReference type="RefSeq" id="WP_093078931.1">
    <property type="nucleotide sequence ID" value="NZ_FNBE01000004.1"/>
</dbReference>
<dbReference type="Proteomes" id="UP000198967">
    <property type="component" value="Unassembled WGS sequence"/>
</dbReference>
<dbReference type="InterPro" id="IPR029045">
    <property type="entry name" value="ClpP/crotonase-like_dom_sf"/>
</dbReference>
<organism evidence="2 3">
    <name type="scientific">Pseudonocardia oroxyli</name>
    <dbReference type="NCBI Taxonomy" id="366584"/>
    <lineage>
        <taxon>Bacteria</taxon>
        <taxon>Bacillati</taxon>
        <taxon>Actinomycetota</taxon>
        <taxon>Actinomycetes</taxon>
        <taxon>Pseudonocardiales</taxon>
        <taxon>Pseudonocardiaceae</taxon>
        <taxon>Pseudonocardia</taxon>
    </lineage>
</organism>
<dbReference type="NCBIfam" id="NF004795">
    <property type="entry name" value="PRK06143.1"/>
    <property type="match status" value="1"/>
</dbReference>
<gene>
    <name evidence="2" type="ORF">SAMN05216377_104144</name>
</gene>
<accession>A0A1G7JSG4</accession>
<dbReference type="Pfam" id="PF00378">
    <property type="entry name" value="ECH_1"/>
    <property type="match status" value="1"/>
</dbReference>
<dbReference type="GO" id="GO:0006635">
    <property type="term" value="P:fatty acid beta-oxidation"/>
    <property type="evidence" value="ECO:0007669"/>
    <property type="project" value="TreeGrafter"/>
</dbReference>
<dbReference type="STRING" id="366584.SAMN05216377_104144"/>
<dbReference type="AlphaFoldDB" id="A0A1G7JSG4"/>
<protein>
    <submittedName>
        <fullName evidence="2">Short chain enoyl-CoA hydratase</fullName>
    </submittedName>
</protein>
<dbReference type="EMBL" id="FNBE01000004">
    <property type="protein sequence ID" value="SDF27863.1"/>
    <property type="molecule type" value="Genomic_DNA"/>
</dbReference>
<dbReference type="PANTHER" id="PTHR11941">
    <property type="entry name" value="ENOYL-COA HYDRATASE-RELATED"/>
    <property type="match status" value="1"/>
</dbReference>
<dbReference type="CDD" id="cd06558">
    <property type="entry name" value="crotonase-like"/>
    <property type="match status" value="1"/>
</dbReference>
<evidence type="ECO:0000313" key="3">
    <source>
        <dbReference type="Proteomes" id="UP000198967"/>
    </source>
</evidence>
<dbReference type="InterPro" id="IPR001753">
    <property type="entry name" value="Enoyl-CoA_hydra/iso"/>
</dbReference>
<sequence length="248" mass="26368">MTHADAVVESGIATLTITDATSANVLGSPVVADLRAALAALARSDLRVLVLRGTGDKAFVAGADVYEMAGLDRGTAEVFIDGLRELCEAVRLFPTPVVCRLPGWTLGAGLELAMACDLRIAAEDARFGMPEVALGIPSVIHAALLPRLVGAARASRMLLTGEPIDAVTALTWGLVDELVPLDGLDARIAAHAERFAGFGPQVLRQQKRLLREWQSQSIEDATRASVAEFGAAFTTGEPQTHMRRFTER</sequence>
<keyword evidence="3" id="KW-1185">Reference proteome</keyword>
<name>A0A1G7JSG4_PSEOR</name>
<dbReference type="GO" id="GO:0003824">
    <property type="term" value="F:catalytic activity"/>
    <property type="evidence" value="ECO:0007669"/>
    <property type="project" value="UniProtKB-ARBA"/>
</dbReference>
<dbReference type="Gene3D" id="3.90.226.10">
    <property type="entry name" value="2-enoyl-CoA Hydratase, Chain A, domain 1"/>
    <property type="match status" value="1"/>
</dbReference>
<evidence type="ECO:0000313" key="2">
    <source>
        <dbReference type="EMBL" id="SDF27863.1"/>
    </source>
</evidence>